<organism evidence="1 2">
    <name type="scientific">Paenibacillus apiarius</name>
    <dbReference type="NCBI Taxonomy" id="46240"/>
    <lineage>
        <taxon>Bacteria</taxon>
        <taxon>Bacillati</taxon>
        <taxon>Bacillota</taxon>
        <taxon>Bacilli</taxon>
        <taxon>Bacillales</taxon>
        <taxon>Paenibacillaceae</taxon>
        <taxon>Paenibacillus</taxon>
    </lineage>
</organism>
<protein>
    <submittedName>
        <fullName evidence="1">2-amino-3,7-dideoxy-D-threo-hept-6-ulosonate synthase</fullName>
    </submittedName>
</protein>
<dbReference type="CDD" id="cd00958">
    <property type="entry name" value="DhnA"/>
    <property type="match status" value="1"/>
</dbReference>
<dbReference type="PANTHER" id="PTHR47916:SF1">
    <property type="entry name" value="3-HYDROXY-5-PHOSPHONOOXYPENTANE-2,4-DIONE THIOLASE"/>
    <property type="match status" value="1"/>
</dbReference>
<dbReference type="Gene3D" id="3.20.20.70">
    <property type="entry name" value="Aldolase class I"/>
    <property type="match status" value="1"/>
</dbReference>
<dbReference type="EMBL" id="JAMDLW010000010">
    <property type="protein sequence ID" value="MCY9519786.1"/>
    <property type="molecule type" value="Genomic_DNA"/>
</dbReference>
<dbReference type="InterPro" id="IPR041720">
    <property type="entry name" value="FbaB-like"/>
</dbReference>
<accession>A0ABT4DR07</accession>
<dbReference type="PANTHER" id="PTHR47916">
    <property type="entry name" value="FRUCTOSE-BISPHOSPHATE ALDOLASE CLASS 1"/>
    <property type="match status" value="1"/>
</dbReference>
<dbReference type="InterPro" id="IPR050456">
    <property type="entry name" value="DeoC/FbaB_aldolase"/>
</dbReference>
<gene>
    <name evidence="1" type="ORF">M5X09_08835</name>
</gene>
<comment type="caution">
    <text evidence="1">The sequence shown here is derived from an EMBL/GenBank/DDBJ whole genome shotgun (WGS) entry which is preliminary data.</text>
</comment>
<proteinExistence type="predicted"/>
<reference evidence="1 2" key="1">
    <citation type="submission" date="2022-05" db="EMBL/GenBank/DDBJ databases">
        <title>Genome Sequencing of Bee-Associated Microbes.</title>
        <authorList>
            <person name="Dunlap C."/>
        </authorList>
    </citation>
    <scope>NUCLEOTIDE SEQUENCE [LARGE SCALE GENOMIC DNA]</scope>
    <source>
        <strain evidence="1 2">NRRL NRS-1438</strain>
    </source>
</reference>
<dbReference type="PIRSF" id="PIRSF038992">
    <property type="entry name" value="Aldolase_Ia"/>
    <property type="match status" value="1"/>
</dbReference>
<evidence type="ECO:0000313" key="1">
    <source>
        <dbReference type="EMBL" id="MCY9519786.1"/>
    </source>
</evidence>
<sequence length="262" mass="28288">MYGKTLRLARLFGPTGKTCIVPMDHGVTYGPIKGIENYCNTAREVLAGEPNAIVVHKGLLKSIASNKELAIGRFIMHLSASTILSNDTSNKVIVGSVEEAIQLGADAISLHINLECDLEPSMLQSMGQVSKLCLNWGMPLLAMMYTCNNPNKVTPIAHAARIAEELGADIIKLHYPGSREDVGKIINGVNVPVIFAGGEYTTSTEKLVSMVNDTISGGASGVAIGRNIFQHKNPRLITKMITKLVHGEIDYKECIMNLKGEE</sequence>
<evidence type="ECO:0000313" key="2">
    <source>
        <dbReference type="Proteomes" id="UP001207626"/>
    </source>
</evidence>
<dbReference type="RefSeq" id="WP_087433300.1">
    <property type="nucleotide sequence ID" value="NZ_JAMDLV010000001.1"/>
</dbReference>
<dbReference type="SUPFAM" id="SSF51569">
    <property type="entry name" value="Aldolase"/>
    <property type="match status" value="1"/>
</dbReference>
<dbReference type="NCBIfam" id="NF005556">
    <property type="entry name" value="PRK07226.1"/>
    <property type="match status" value="1"/>
</dbReference>
<dbReference type="SMART" id="SM01133">
    <property type="entry name" value="DeoC"/>
    <property type="match status" value="1"/>
</dbReference>
<dbReference type="InterPro" id="IPR002915">
    <property type="entry name" value="DeoC/FbaB/LacD_aldolase"/>
</dbReference>
<dbReference type="Pfam" id="PF01791">
    <property type="entry name" value="DeoC"/>
    <property type="match status" value="1"/>
</dbReference>
<dbReference type="InterPro" id="IPR013785">
    <property type="entry name" value="Aldolase_TIM"/>
</dbReference>
<keyword evidence="2" id="KW-1185">Reference proteome</keyword>
<name>A0ABT4DR07_9BACL</name>
<dbReference type="Proteomes" id="UP001207626">
    <property type="component" value="Unassembled WGS sequence"/>
</dbReference>